<dbReference type="Proteomes" id="UP001642360">
    <property type="component" value="Unassembled WGS sequence"/>
</dbReference>
<dbReference type="EMBL" id="CAUOFW020002447">
    <property type="protein sequence ID" value="CAK9153759.1"/>
    <property type="molecule type" value="Genomic_DNA"/>
</dbReference>
<dbReference type="InterPro" id="IPR051428">
    <property type="entry name" value="Sphingo_Act-Surfact_Prot"/>
</dbReference>
<feature type="region of interest" description="Disordered" evidence="3">
    <location>
        <begin position="1"/>
        <end position="40"/>
    </location>
</feature>
<accession>A0ABC8SF28</accession>
<name>A0ABC8SF28_9AQUA</name>
<keyword evidence="1" id="KW-0645">Protease</keyword>
<dbReference type="GO" id="GO:0006508">
    <property type="term" value="P:proteolysis"/>
    <property type="evidence" value="ECO:0007669"/>
    <property type="project" value="UniProtKB-KW"/>
</dbReference>
<dbReference type="Gene3D" id="1.10.225.10">
    <property type="entry name" value="Saposin-like"/>
    <property type="match status" value="1"/>
</dbReference>
<dbReference type="PANTHER" id="PTHR11480">
    <property type="entry name" value="SAPOSIN-RELATED"/>
    <property type="match status" value="1"/>
</dbReference>
<sequence>MAVFFDSKEPTTTQPSSERKKNTLLGVEGEEEAREPESEVLAAEKVGKDKEVCTLCKELVGETVHYFAENQTQTEIIDILHKSCSKLLCFKQKCITLVD</sequence>
<proteinExistence type="predicted"/>
<evidence type="ECO:0000256" key="2">
    <source>
        <dbReference type="ARBA" id="ARBA00023157"/>
    </source>
</evidence>
<dbReference type="InterPro" id="IPR007856">
    <property type="entry name" value="SapB_1"/>
</dbReference>
<gene>
    <name evidence="5" type="ORF">ILEXP_LOCUS22054</name>
</gene>
<protein>
    <recommendedName>
        <fullName evidence="4">Saposin B-type domain-containing protein</fullName>
    </recommendedName>
</protein>
<feature type="domain" description="Saposin B-type" evidence="4">
    <location>
        <begin position="49"/>
        <end position="99"/>
    </location>
</feature>
<evidence type="ECO:0000313" key="5">
    <source>
        <dbReference type="EMBL" id="CAK9153759.1"/>
    </source>
</evidence>
<keyword evidence="1" id="KW-0378">Hydrolase</keyword>
<dbReference type="Pfam" id="PF05184">
    <property type="entry name" value="SapB_1"/>
    <property type="match status" value="1"/>
</dbReference>
<dbReference type="InterPro" id="IPR011001">
    <property type="entry name" value="Saposin-like"/>
</dbReference>
<reference evidence="5 6" key="1">
    <citation type="submission" date="2024-02" db="EMBL/GenBank/DDBJ databases">
        <authorList>
            <person name="Vignale AGUSTIN F."/>
            <person name="Sosa J E."/>
            <person name="Modenutti C."/>
        </authorList>
    </citation>
    <scope>NUCLEOTIDE SEQUENCE [LARGE SCALE GENOMIC DNA]</scope>
</reference>
<evidence type="ECO:0000259" key="4">
    <source>
        <dbReference type="PROSITE" id="PS50015"/>
    </source>
</evidence>
<evidence type="ECO:0000256" key="1">
    <source>
        <dbReference type="ARBA" id="ARBA00022670"/>
    </source>
</evidence>
<organism evidence="5 6">
    <name type="scientific">Ilex paraguariensis</name>
    <name type="common">yerba mate</name>
    <dbReference type="NCBI Taxonomy" id="185542"/>
    <lineage>
        <taxon>Eukaryota</taxon>
        <taxon>Viridiplantae</taxon>
        <taxon>Streptophyta</taxon>
        <taxon>Embryophyta</taxon>
        <taxon>Tracheophyta</taxon>
        <taxon>Spermatophyta</taxon>
        <taxon>Magnoliopsida</taxon>
        <taxon>eudicotyledons</taxon>
        <taxon>Gunneridae</taxon>
        <taxon>Pentapetalae</taxon>
        <taxon>asterids</taxon>
        <taxon>campanulids</taxon>
        <taxon>Aquifoliales</taxon>
        <taxon>Aquifoliaceae</taxon>
        <taxon>Ilex</taxon>
    </lineage>
</organism>
<dbReference type="PANTHER" id="PTHR11480:SF3">
    <property type="entry name" value="BCDNA.GH08312"/>
    <property type="match status" value="1"/>
</dbReference>
<comment type="caution">
    <text evidence="5">The sequence shown here is derived from an EMBL/GenBank/DDBJ whole genome shotgun (WGS) entry which is preliminary data.</text>
</comment>
<dbReference type="PROSITE" id="PS50015">
    <property type="entry name" value="SAP_B"/>
    <property type="match status" value="1"/>
</dbReference>
<dbReference type="GO" id="GO:0008233">
    <property type="term" value="F:peptidase activity"/>
    <property type="evidence" value="ECO:0007669"/>
    <property type="project" value="UniProtKB-KW"/>
</dbReference>
<evidence type="ECO:0000313" key="6">
    <source>
        <dbReference type="Proteomes" id="UP001642360"/>
    </source>
</evidence>
<dbReference type="InterPro" id="IPR008139">
    <property type="entry name" value="SaposinB_dom"/>
</dbReference>
<dbReference type="SUPFAM" id="SSF47862">
    <property type="entry name" value="Saposin"/>
    <property type="match status" value="1"/>
</dbReference>
<keyword evidence="2" id="KW-1015">Disulfide bond</keyword>
<keyword evidence="6" id="KW-1185">Reference proteome</keyword>
<evidence type="ECO:0000256" key="3">
    <source>
        <dbReference type="SAM" id="MobiDB-lite"/>
    </source>
</evidence>
<dbReference type="AlphaFoldDB" id="A0ABC8SF28"/>